<dbReference type="Pfam" id="PF22669">
    <property type="entry name" value="Exo_endo_phos2"/>
    <property type="match status" value="1"/>
</dbReference>
<feature type="compositionally biased region" description="Basic and acidic residues" evidence="1">
    <location>
        <begin position="504"/>
        <end position="519"/>
    </location>
</feature>
<protein>
    <recommendedName>
        <fullName evidence="2">Inositol polyphosphate-related phosphatase domain-containing protein</fullName>
    </recommendedName>
</protein>
<dbReference type="InterPro" id="IPR015943">
    <property type="entry name" value="WD40/YVTN_repeat-like_dom_sf"/>
</dbReference>
<dbReference type="VEuPathDB" id="FungiDB:YALI1_D25104g"/>
<feature type="domain" description="Inositol polyphosphate-related phosphatase" evidence="2">
    <location>
        <begin position="966"/>
        <end position="1293"/>
    </location>
</feature>
<dbReference type="SUPFAM" id="SSF50978">
    <property type="entry name" value="WD40 repeat-like"/>
    <property type="match status" value="1"/>
</dbReference>
<dbReference type="PANTHER" id="PTHR11200">
    <property type="entry name" value="INOSITOL 5-PHOSPHATASE"/>
    <property type="match status" value="1"/>
</dbReference>
<feature type="compositionally biased region" description="Low complexity" evidence="1">
    <location>
        <begin position="431"/>
        <end position="451"/>
    </location>
</feature>
<sequence length="1313" mass="144113">MSKQPPAVGKKPEGLKTEIAASKIEKSKPEIPPKPGKKPPKPLPKPETANKQEQTSPQRPKVAAKPVHLSGTLRDLQIAPTIEKTDPISPKQHVHRTGPPDTPKRDFLKPQPPPSREQSRERGNIQLDNSHDQLRPRDPTTPLRSPTRSPARSPAPPPPRSRDVSRARDLATGSGPSSRDVSMSSDSKSSSNSDLGGPLLLPPGAREGAVAPITASTPAKSREVSETLSRENMVRDDSPRGRVVTPHVTKREGAIAPSSSRVPSIVEPQSPLTVRKSRDTHVTTPEQIRTSNHVSQYTPPAPADRVASSSSSSSTYTPPAPPKSHIPNLESPSISRDSSVVPMTVSRDCSVTPVAVTRESVAPAPVVVSRESAAPPIRESSTPPVAAANDPQSAPPAITPAAVVRDPPASVGSPAPGVAPTVATHPPPPTRDVASSSSGSRDSATSRDSTVAPSARKPLPDPSSFAAPPVHHAVVSRREELKREEAQSHIPVSASSGAPPALPKRRETFNDAMEPRDMDYPPPPRRATESSSAPRFSRQSSSASIDSREPLYKDRHGSTASVDHLRHADRPRQGSSASLASMERPRQDSATAENSDGMYSSKSVLNSHLEPPPTRQTVMTSETGELDNELNPSAAIDGYQDYPDSSNVNRKPPVNPRRAQCSLKHDVKCMDCNDEYLVACSSGYTFVLSADSLELLFSEPHNDLKIHTVKVTSTNHAILGFKEGELWEVDLDDGTVSVKRSTSHSTPVVLIHESPNGLYTLSEDGRICVWPGDDESPLCGTPRQHKLSFGFIRQAVGVQDTIWVGKSRNAFVFHESMNFMNPLVVSSTVPGNRPSLDFSCIFYDAGNVYFGHENGNITVFSTATTQVVAQKFVSPSCPQTVYCNNGMLWIGFKNGSIQIVNVREPQWKIIKSFEGHQSGVSGIVGSYKAVTSFGSSPNLRFWDATLREFWEDDFMSQRQEEYCDYHNLSVAVITWNCGALKPSQMQRAKKNDKYWIDQVLEDADYPDIVVFGFQELVELSDKGLSAKALLGLHKKDDISDQYQLWEDELCHLMGKEYRRVKSHYLVGLFSIVFSRDDLRLGHVQCGEVKTGLGGYHGNKGAVCIRFTIADSSLCFVNVHLAAGQSKVSDRVKDLESCFSKELFKKDSSRDEDGTRVYINGGDGALIGDHENLFILGDMNFRVNQHPKLAAQHVNNNRLEKLLLSDQLTIQMKKNISFPLRSFAEHEISFAPTYKFDVGTDTYDSSEKKRVPSWCDRILYRGHVDCLKYDSKVVRLSDHRPVIGQFDVKVKRIDADKYERIRAEVRQELDKAVY</sequence>
<feature type="compositionally biased region" description="Basic and acidic residues" evidence="1">
    <location>
        <begin position="546"/>
        <end position="572"/>
    </location>
</feature>
<dbReference type="Gene3D" id="3.60.10.10">
    <property type="entry name" value="Endonuclease/exonuclease/phosphatase"/>
    <property type="match status" value="1"/>
</dbReference>
<reference evidence="3 4" key="1">
    <citation type="journal article" date="2016" name="PLoS ONE">
        <title>Sequence Assembly of Yarrowia lipolytica Strain W29/CLIB89 Shows Transposable Element Diversity.</title>
        <authorList>
            <person name="Magnan C."/>
            <person name="Yu J."/>
            <person name="Chang I."/>
            <person name="Jahn E."/>
            <person name="Kanomata Y."/>
            <person name="Wu J."/>
            <person name="Zeller M."/>
            <person name="Oakes M."/>
            <person name="Baldi P."/>
            <person name="Sandmeyer S."/>
        </authorList>
    </citation>
    <scope>NUCLEOTIDE SEQUENCE [LARGE SCALE GENOMIC DNA]</scope>
    <source>
        <strain evidence="4">CLIB89(W29)</strain>
    </source>
</reference>
<evidence type="ECO:0000256" key="1">
    <source>
        <dbReference type="SAM" id="MobiDB-lite"/>
    </source>
</evidence>
<dbReference type="KEGG" id="yli:2911184"/>
<dbReference type="EMBL" id="CP017556">
    <property type="protein sequence ID" value="AOW04333.1"/>
    <property type="molecule type" value="Genomic_DNA"/>
</dbReference>
<dbReference type="InterPro" id="IPR000300">
    <property type="entry name" value="IPPc"/>
</dbReference>
<dbReference type="PANTHER" id="PTHR11200:SF300">
    <property type="entry name" value="TYPE II INOSITOL 1,4,5-TRISPHOSPHATE 5-PHOSPHATASE"/>
    <property type="match status" value="1"/>
</dbReference>
<dbReference type="eggNOG" id="KOG0565">
    <property type="taxonomic scope" value="Eukaryota"/>
</dbReference>
<dbReference type="InterPro" id="IPR036322">
    <property type="entry name" value="WD40_repeat_dom_sf"/>
</dbReference>
<feature type="region of interest" description="Disordered" evidence="1">
    <location>
        <begin position="1"/>
        <end position="656"/>
    </location>
</feature>
<evidence type="ECO:0000313" key="3">
    <source>
        <dbReference type="EMBL" id="AOW04333.1"/>
    </source>
</evidence>
<feature type="compositionally biased region" description="Low complexity" evidence="1">
    <location>
        <begin position="411"/>
        <end position="424"/>
    </location>
</feature>
<feature type="compositionally biased region" description="Low complexity" evidence="1">
    <location>
        <begin position="173"/>
        <end position="204"/>
    </location>
</feature>
<gene>
    <name evidence="3" type="ORF">YALI1_D25104g</name>
</gene>
<dbReference type="Proteomes" id="UP000182444">
    <property type="component" value="Chromosome 1D"/>
</dbReference>
<feature type="compositionally biased region" description="Low complexity" evidence="1">
    <location>
        <begin position="303"/>
        <end position="317"/>
    </location>
</feature>
<organism evidence="3 4">
    <name type="scientific">Yarrowia lipolytica</name>
    <name type="common">Candida lipolytica</name>
    <dbReference type="NCBI Taxonomy" id="4952"/>
    <lineage>
        <taxon>Eukaryota</taxon>
        <taxon>Fungi</taxon>
        <taxon>Dikarya</taxon>
        <taxon>Ascomycota</taxon>
        <taxon>Saccharomycotina</taxon>
        <taxon>Dipodascomycetes</taxon>
        <taxon>Dipodascales</taxon>
        <taxon>Dipodascales incertae sedis</taxon>
        <taxon>Yarrowia</taxon>
    </lineage>
</organism>
<feature type="compositionally biased region" description="Low complexity" evidence="1">
    <location>
        <begin position="140"/>
        <end position="152"/>
    </location>
</feature>
<feature type="compositionally biased region" description="Basic and acidic residues" evidence="1">
    <location>
        <begin position="117"/>
        <end position="138"/>
    </location>
</feature>
<dbReference type="InterPro" id="IPR046985">
    <property type="entry name" value="IP5"/>
</dbReference>
<feature type="compositionally biased region" description="Basic and acidic residues" evidence="1">
    <location>
        <begin position="476"/>
        <end position="487"/>
    </location>
</feature>
<name>A0A1D8NFE6_YARLL</name>
<feature type="compositionally biased region" description="Polar residues" evidence="1">
    <location>
        <begin position="49"/>
        <end position="58"/>
    </location>
</feature>
<accession>A0A1D8NFE6</accession>
<feature type="compositionally biased region" description="Basic and acidic residues" evidence="1">
    <location>
        <begin position="160"/>
        <end position="169"/>
    </location>
</feature>
<feature type="compositionally biased region" description="Basic and acidic residues" evidence="1">
    <location>
        <begin position="220"/>
        <end position="240"/>
    </location>
</feature>
<feature type="compositionally biased region" description="Polar residues" evidence="1">
    <location>
        <begin position="282"/>
        <end position="298"/>
    </location>
</feature>
<dbReference type="RefSeq" id="XP_503044.3">
    <property type="nucleotide sequence ID" value="XM_503044.3"/>
</dbReference>
<evidence type="ECO:0000259" key="2">
    <source>
        <dbReference type="SMART" id="SM00128"/>
    </source>
</evidence>
<evidence type="ECO:0000313" key="4">
    <source>
        <dbReference type="Proteomes" id="UP000182444"/>
    </source>
</evidence>
<feature type="compositionally biased region" description="Polar residues" evidence="1">
    <location>
        <begin position="588"/>
        <end position="606"/>
    </location>
</feature>
<dbReference type="GeneID" id="2911184"/>
<dbReference type="GO" id="GO:0046856">
    <property type="term" value="P:phosphatidylinositol dephosphorylation"/>
    <property type="evidence" value="ECO:0007669"/>
    <property type="project" value="InterPro"/>
</dbReference>
<dbReference type="Gene3D" id="2.130.10.10">
    <property type="entry name" value="YVTN repeat-like/Quinoprotein amine dehydrogenase"/>
    <property type="match status" value="1"/>
</dbReference>
<feature type="compositionally biased region" description="Low complexity" evidence="1">
    <location>
        <begin position="530"/>
        <end position="545"/>
    </location>
</feature>
<dbReference type="SUPFAM" id="SSF56219">
    <property type="entry name" value="DNase I-like"/>
    <property type="match status" value="1"/>
</dbReference>
<dbReference type="SMART" id="SM00128">
    <property type="entry name" value="IPPc"/>
    <property type="match status" value="1"/>
</dbReference>
<dbReference type="VEuPathDB" id="FungiDB:YALI0_D19778g"/>
<dbReference type="InterPro" id="IPR036691">
    <property type="entry name" value="Endo/exonu/phosph_ase_sf"/>
</dbReference>
<dbReference type="GO" id="GO:0004439">
    <property type="term" value="F:phosphatidylinositol-4,5-bisphosphate 5-phosphatase activity"/>
    <property type="evidence" value="ECO:0007669"/>
    <property type="project" value="TreeGrafter"/>
</dbReference>
<proteinExistence type="predicted"/>